<dbReference type="InterPro" id="IPR024078">
    <property type="entry name" value="LmbE-like_dom_sf"/>
</dbReference>
<name>A0ABW5JH59_9BACT</name>
<evidence type="ECO:0000313" key="2">
    <source>
        <dbReference type="Proteomes" id="UP001597460"/>
    </source>
</evidence>
<dbReference type="Gene3D" id="3.40.50.10320">
    <property type="entry name" value="LmbE-like"/>
    <property type="match status" value="1"/>
</dbReference>
<dbReference type="SUPFAM" id="SSF102588">
    <property type="entry name" value="LmbE-like"/>
    <property type="match status" value="1"/>
</dbReference>
<dbReference type="Pfam" id="PF02585">
    <property type="entry name" value="PIG-L"/>
    <property type="match status" value="1"/>
</dbReference>
<dbReference type="PANTHER" id="PTHR12993">
    <property type="entry name" value="N-ACETYLGLUCOSAMINYL-PHOSPHATIDYLINOSITOL DE-N-ACETYLASE-RELATED"/>
    <property type="match status" value="1"/>
</dbReference>
<dbReference type="Proteomes" id="UP001597460">
    <property type="component" value="Unassembled WGS sequence"/>
</dbReference>
<dbReference type="InterPro" id="IPR003737">
    <property type="entry name" value="GlcNAc_PI_deacetylase-related"/>
</dbReference>
<comment type="caution">
    <text evidence="1">The sequence shown here is derived from an EMBL/GenBank/DDBJ whole genome shotgun (WGS) entry which is preliminary data.</text>
</comment>
<dbReference type="EMBL" id="JBHULI010000024">
    <property type="protein sequence ID" value="MFD2532079.1"/>
    <property type="molecule type" value="Genomic_DNA"/>
</dbReference>
<reference evidence="2" key="1">
    <citation type="journal article" date="2019" name="Int. J. Syst. Evol. Microbiol.">
        <title>The Global Catalogue of Microorganisms (GCM) 10K type strain sequencing project: providing services to taxonomists for standard genome sequencing and annotation.</title>
        <authorList>
            <consortium name="The Broad Institute Genomics Platform"/>
            <consortium name="The Broad Institute Genome Sequencing Center for Infectious Disease"/>
            <person name="Wu L."/>
            <person name="Ma J."/>
        </authorList>
    </citation>
    <scope>NUCLEOTIDE SEQUENCE [LARGE SCALE GENOMIC DNA]</scope>
    <source>
        <strain evidence="2">KCTC 52042</strain>
    </source>
</reference>
<organism evidence="1 2">
    <name type="scientific">Gracilimonas halophila</name>
    <dbReference type="NCBI Taxonomy" id="1834464"/>
    <lineage>
        <taxon>Bacteria</taxon>
        <taxon>Pseudomonadati</taxon>
        <taxon>Balneolota</taxon>
        <taxon>Balneolia</taxon>
        <taxon>Balneolales</taxon>
        <taxon>Balneolaceae</taxon>
        <taxon>Gracilimonas</taxon>
    </lineage>
</organism>
<gene>
    <name evidence="1" type="primary">bshB1</name>
    <name evidence="1" type="ORF">ACFSVN_06450</name>
</gene>
<sequence>MKLDVLVFASHPDDAELNCGGTIAALTNSGKKVGIIDLTKGEMGTRGTEKTRSEEVRKASGILDISYRANLDLGDSLLPNTRDNQLKIIEQIRLSKPHICITGTPFDRHPDHPKGTNLVLDALFYSGLKKIKTIGKNGKEQSPWRPAHILHYMQDRPFEPDFVFDISDHWDTKKRAVLAFDTQFNVSEPGDEPETYISSENYFKQLEARARYFGHLSGFEFGEPFKYYLSPAPLKSMDVFFEHTPKR</sequence>
<evidence type="ECO:0000313" key="1">
    <source>
        <dbReference type="EMBL" id="MFD2532079.1"/>
    </source>
</evidence>
<keyword evidence="2" id="KW-1185">Reference proteome</keyword>
<dbReference type="NCBIfam" id="TIGR04001">
    <property type="entry name" value="thiol_BshB1"/>
    <property type="match status" value="1"/>
</dbReference>
<dbReference type="RefSeq" id="WP_390300200.1">
    <property type="nucleotide sequence ID" value="NZ_JBHULI010000024.1"/>
</dbReference>
<dbReference type="PANTHER" id="PTHR12993:SF30">
    <property type="entry name" value="N-ACETYL-ALPHA-D-GLUCOSAMINYL L-MALATE DEACETYLASE 1"/>
    <property type="match status" value="1"/>
</dbReference>
<proteinExistence type="predicted"/>
<accession>A0ABW5JH59</accession>
<dbReference type="InterPro" id="IPR023842">
    <property type="entry name" value="Bacillithiol_biosynth_BshB1"/>
</dbReference>
<protein>
    <submittedName>
        <fullName evidence="1">Bacillithiol biosynthesis deacetylase BshB1</fullName>
    </submittedName>
</protein>